<accession>A0A2P5FA75</accession>
<evidence type="ECO:0000256" key="1">
    <source>
        <dbReference type="SAM" id="MobiDB-lite"/>
    </source>
</evidence>
<evidence type="ECO:0000313" key="3">
    <source>
        <dbReference type="Proteomes" id="UP000237000"/>
    </source>
</evidence>
<keyword evidence="3" id="KW-1185">Reference proteome</keyword>
<organism evidence="2 3">
    <name type="scientific">Trema orientale</name>
    <name type="common">Charcoal tree</name>
    <name type="synonym">Celtis orientalis</name>
    <dbReference type="NCBI Taxonomy" id="63057"/>
    <lineage>
        <taxon>Eukaryota</taxon>
        <taxon>Viridiplantae</taxon>
        <taxon>Streptophyta</taxon>
        <taxon>Embryophyta</taxon>
        <taxon>Tracheophyta</taxon>
        <taxon>Spermatophyta</taxon>
        <taxon>Magnoliopsida</taxon>
        <taxon>eudicotyledons</taxon>
        <taxon>Gunneridae</taxon>
        <taxon>Pentapetalae</taxon>
        <taxon>rosids</taxon>
        <taxon>fabids</taxon>
        <taxon>Rosales</taxon>
        <taxon>Cannabaceae</taxon>
        <taxon>Trema</taxon>
    </lineage>
</organism>
<name>A0A2P5FA75_TREOI</name>
<dbReference type="Proteomes" id="UP000237000">
    <property type="component" value="Unassembled WGS sequence"/>
</dbReference>
<dbReference type="AlphaFoldDB" id="A0A2P5FA75"/>
<reference evidence="3" key="1">
    <citation type="submission" date="2016-06" db="EMBL/GenBank/DDBJ databases">
        <title>Parallel loss of symbiosis genes in relatives of nitrogen-fixing non-legume Parasponia.</title>
        <authorList>
            <person name="Van Velzen R."/>
            <person name="Holmer R."/>
            <person name="Bu F."/>
            <person name="Rutten L."/>
            <person name="Van Zeijl A."/>
            <person name="Liu W."/>
            <person name="Santuari L."/>
            <person name="Cao Q."/>
            <person name="Sharma T."/>
            <person name="Shen D."/>
            <person name="Roswanjaya Y."/>
            <person name="Wardhani T."/>
            <person name="Kalhor M.S."/>
            <person name="Jansen J."/>
            <person name="Van den Hoogen J."/>
            <person name="Gungor B."/>
            <person name="Hartog M."/>
            <person name="Hontelez J."/>
            <person name="Verver J."/>
            <person name="Yang W.-C."/>
            <person name="Schijlen E."/>
            <person name="Repin R."/>
            <person name="Schilthuizen M."/>
            <person name="Schranz E."/>
            <person name="Heidstra R."/>
            <person name="Miyata K."/>
            <person name="Fedorova E."/>
            <person name="Kohlen W."/>
            <person name="Bisseling T."/>
            <person name="Smit S."/>
            <person name="Geurts R."/>
        </authorList>
    </citation>
    <scope>NUCLEOTIDE SEQUENCE [LARGE SCALE GENOMIC DNA]</scope>
    <source>
        <strain evidence="3">cv. RG33-2</strain>
    </source>
</reference>
<dbReference type="InParanoid" id="A0A2P5FA75"/>
<proteinExistence type="predicted"/>
<gene>
    <name evidence="2" type="ORF">TorRG33x02_094730</name>
</gene>
<dbReference type="EMBL" id="JXTC01000049">
    <property type="protein sequence ID" value="PON94690.1"/>
    <property type="molecule type" value="Genomic_DNA"/>
</dbReference>
<feature type="region of interest" description="Disordered" evidence="1">
    <location>
        <begin position="25"/>
        <end position="53"/>
    </location>
</feature>
<comment type="caution">
    <text evidence="2">The sequence shown here is derived from an EMBL/GenBank/DDBJ whole genome shotgun (WGS) entry which is preliminary data.</text>
</comment>
<sequence>MLLPLIYKQSNPRVSNLTHTIQTITMKTAPKEEDREERDSEAPKYKSANNDGP</sequence>
<evidence type="ECO:0000313" key="2">
    <source>
        <dbReference type="EMBL" id="PON94690.1"/>
    </source>
</evidence>
<protein>
    <submittedName>
        <fullName evidence="2">Uncharacterized protein</fullName>
    </submittedName>
</protein>
<feature type="compositionally biased region" description="Basic and acidic residues" evidence="1">
    <location>
        <begin position="29"/>
        <end position="44"/>
    </location>
</feature>